<name>A0A7S0I6G3_9EUKA</name>
<evidence type="ECO:0000313" key="1">
    <source>
        <dbReference type="EMBL" id="CAD8512406.1"/>
    </source>
</evidence>
<sequence>MPKNVKQVGTSLGSFSLSAAFMSSLLDEFAPELVAKTACLDSDPHFWMPVTLGRQDYLDVMSKKGTTEDEAGAHFDRMAAFRAKFAPGGEALLGCVDVGQTAYWWDYGRLELYMNNSLFVTAASASAHALRRFLRLGDGRQQLSEIAAAAEVDAGAVILNSKVGGGRIGPNSVLVNVNAPSVDVEGCVLINVTSTRPIKGRGGLLYNVVDEAGGLEPLTCDAVRADVFMPGGIKHVMHSSLATDGGTAWKVTLDGNPHSFEGIYKANQPLDVQECTAAADAAHKQAKAKL</sequence>
<organism evidence="1">
    <name type="scientific">Phaeocystis antarctica</name>
    <dbReference type="NCBI Taxonomy" id="33657"/>
    <lineage>
        <taxon>Eukaryota</taxon>
        <taxon>Haptista</taxon>
        <taxon>Haptophyta</taxon>
        <taxon>Prymnesiophyceae</taxon>
        <taxon>Phaeocystales</taxon>
        <taxon>Phaeocystaceae</taxon>
        <taxon>Phaeocystis</taxon>
    </lineage>
</organism>
<proteinExistence type="predicted"/>
<accession>A0A7S0I6G3</accession>
<dbReference type="AlphaFoldDB" id="A0A7S0I6G3"/>
<dbReference type="EMBL" id="HBEP01038931">
    <property type="protein sequence ID" value="CAD8512406.1"/>
    <property type="molecule type" value="Transcribed_RNA"/>
</dbReference>
<reference evidence="1" key="1">
    <citation type="submission" date="2021-01" db="EMBL/GenBank/DDBJ databases">
        <authorList>
            <person name="Corre E."/>
            <person name="Pelletier E."/>
            <person name="Niang G."/>
            <person name="Scheremetjew M."/>
            <person name="Finn R."/>
            <person name="Kale V."/>
            <person name="Holt S."/>
            <person name="Cochrane G."/>
            <person name="Meng A."/>
            <person name="Brown T."/>
            <person name="Cohen L."/>
        </authorList>
    </citation>
    <scope>NUCLEOTIDE SEQUENCE</scope>
    <source>
        <strain evidence="1">CCMP1374</strain>
    </source>
</reference>
<gene>
    <name evidence="1" type="ORF">PANT1444_LOCUS22063</name>
</gene>
<protein>
    <submittedName>
        <fullName evidence="1">Uncharacterized protein</fullName>
    </submittedName>
</protein>